<protein>
    <recommendedName>
        <fullName evidence="5">Portal protein</fullName>
    </recommendedName>
</protein>
<evidence type="ECO:0000313" key="4">
    <source>
        <dbReference type="Proteomes" id="UP000028878"/>
    </source>
</evidence>
<evidence type="ECO:0000256" key="1">
    <source>
        <dbReference type="SAM" id="Coils"/>
    </source>
</evidence>
<dbReference type="Pfam" id="PF16510">
    <property type="entry name" value="P22_portal"/>
    <property type="match status" value="1"/>
</dbReference>
<dbReference type="RefSeq" id="WP_156037828.1">
    <property type="nucleotide sequence ID" value="NZ_CCAE010000010.1"/>
</dbReference>
<dbReference type="AlphaFoldDB" id="A0A1L1PPQ4"/>
<keyword evidence="4" id="KW-1185">Reference proteome</keyword>
<feature type="region of interest" description="Disordered" evidence="2">
    <location>
        <begin position="803"/>
        <end position="825"/>
    </location>
</feature>
<feature type="coiled-coil region" evidence="1">
    <location>
        <begin position="662"/>
        <end position="733"/>
    </location>
</feature>
<dbReference type="EMBL" id="CCAE010000010">
    <property type="protein sequence ID" value="CDN87335.1"/>
    <property type="molecule type" value="Genomic_DNA"/>
</dbReference>
<name>A0A1L1PPQ4_HYDIT</name>
<sequence length="825" mass="93562">MANALEVTPRRGRAPGDDYYRRMGLTREEQEAVEGDRAPAHPFDGPDARATLRKLLEWFYYERDKQAHNRLEMAMDADFYDSIQWDPEDAQALRDRGQMPLVYNEVAPMCDWLIGTEIRTRVDWSVLPRTEDDVQLADVKTKTLKYVSDVNRVPSNRSRSFSDAIKAGLGWIDDGVRDDPTQDRIYNRYEDWRNVLYDSLSYELDLSDARYVFRWRWVDEDIALAMYPDRADAIRAAVENHQTQTMSDWEEDTWYTSEELLSGSKTGTLRASGQGMMIDAKRRRVKIYEAQYRMPADSKIVADGPLQGVFFDPRDKALSMHLAVNNYQVIDKVVMRVHMALFTESHMLRMGVSPYRHNRFTLTPVWCYRRGRDRLPYGVIRRVRDIQQDLNKRASKALFQINTQQIIAEDGATDDWDELREEAGRPDGLIIGKSGKKLEIRPGVDVAAAQVQMMTLQGQAIQKSGGVAQENMGRPTNAVSGRAIEARQMQGSVVTTEPFENLRLATQVSGEKQLSNAEQFYTEQKIMRLTGAKGAIEWVKINQPEVQPDGSVRWLNDITASKADFIVSEADYAGTLRQVMFENLQQIAQRLPPEIALRLLIIAYEFSDLPNKDEIAGEIRRMTGERDPNKPMTPEETAQAEQQMRAQAEALEVQRQMALASLEETQGKARKLMAEANKIEAEAQAVAAGEGGDITPAVQQAVAQLRQEADQVIEKLSADLQKARSDLANRTLQIRADSDSKLEAARIDADAKIRIAEIQADANKVLERFAKTVDDLRSGVEARLAKAEQQARDREIDLREEVVEAREGERDAKKKAKAKTEGKAE</sequence>
<evidence type="ECO:0000256" key="2">
    <source>
        <dbReference type="SAM" id="MobiDB-lite"/>
    </source>
</evidence>
<evidence type="ECO:0008006" key="5">
    <source>
        <dbReference type="Google" id="ProtNLM"/>
    </source>
</evidence>
<dbReference type="InterPro" id="IPR032427">
    <property type="entry name" value="P22_portal"/>
</dbReference>
<proteinExistence type="predicted"/>
<reference evidence="4" key="1">
    <citation type="submission" date="2014-02" db="EMBL/GenBank/DDBJ databases">
        <authorList>
            <person name="Gan H."/>
        </authorList>
    </citation>
    <scope>NUCLEOTIDE SEQUENCE [LARGE SCALE GENOMIC DNA]</scope>
    <source>
        <strain evidence="4">S1</strain>
    </source>
</reference>
<reference evidence="4" key="2">
    <citation type="submission" date="2014-11" db="EMBL/GenBank/DDBJ databases">
        <title>Draft genome sequence of Hydrogenophaga intermedia S1.</title>
        <authorList>
            <person name="Gan H.M."/>
            <person name="Chew T.H."/>
            <person name="Stolz A."/>
        </authorList>
    </citation>
    <scope>NUCLEOTIDE SEQUENCE [LARGE SCALE GENOMIC DNA]</scope>
    <source>
        <strain evidence="4">S1</strain>
    </source>
</reference>
<accession>A0A1L1PPQ4</accession>
<evidence type="ECO:0000313" key="3">
    <source>
        <dbReference type="EMBL" id="CDN87335.1"/>
    </source>
</evidence>
<keyword evidence="1" id="KW-0175">Coiled coil</keyword>
<gene>
    <name evidence="3" type="ORF">BN948_01755</name>
</gene>
<organism evidence="3 4">
    <name type="scientific">Hydrogenophaga intermedia</name>
    <dbReference type="NCBI Taxonomy" id="65786"/>
    <lineage>
        <taxon>Bacteria</taxon>
        <taxon>Pseudomonadati</taxon>
        <taxon>Pseudomonadota</taxon>
        <taxon>Betaproteobacteria</taxon>
        <taxon>Burkholderiales</taxon>
        <taxon>Comamonadaceae</taxon>
        <taxon>Hydrogenophaga</taxon>
    </lineage>
</organism>
<dbReference type="Proteomes" id="UP000028878">
    <property type="component" value="Unassembled WGS sequence"/>
</dbReference>